<dbReference type="InterPro" id="IPR036010">
    <property type="entry name" value="2Fe-2S_ferredoxin-like_sf"/>
</dbReference>
<keyword evidence="11" id="KW-0472">Membrane</keyword>
<evidence type="ECO:0000313" key="15">
    <source>
        <dbReference type="Proteomes" id="UP000001303"/>
    </source>
</evidence>
<dbReference type="FunFam" id="3.10.20.740:FF:000004">
    <property type="entry name" value="NADH-quinone oxidoreductase"/>
    <property type="match status" value="1"/>
</dbReference>
<dbReference type="PANTHER" id="PTHR43105">
    <property type="entry name" value="RESPIRATORY NITRATE REDUCTASE"/>
    <property type="match status" value="1"/>
</dbReference>
<reference evidence="14 15" key="1">
    <citation type="journal article" date="2010" name="Genome Biol. Evol.">
        <title>Functional convergence in reduced genomes of bacterial symbionts spanning 200 My of evolution.</title>
        <authorList>
            <person name="McCutcheon J.P."/>
            <person name="Moran N.A."/>
        </authorList>
    </citation>
    <scope>NUCLEOTIDE SEQUENCE [LARGE SCALE GENOMIC DNA]</scope>
    <source>
        <strain evidence="14 15">CARI</strain>
    </source>
</reference>
<dbReference type="SUPFAM" id="SSF54292">
    <property type="entry name" value="2Fe-2S ferredoxin-like"/>
    <property type="match status" value="1"/>
</dbReference>
<dbReference type="Proteomes" id="UP000001303">
    <property type="component" value="Chromosome"/>
</dbReference>
<evidence type="ECO:0000256" key="11">
    <source>
        <dbReference type="ARBA" id="ARBA00023136"/>
    </source>
</evidence>
<evidence type="ECO:0000256" key="10">
    <source>
        <dbReference type="ARBA" id="ARBA00023027"/>
    </source>
</evidence>
<dbReference type="InterPro" id="IPR050123">
    <property type="entry name" value="Prok_molybdopt-oxidoreductase"/>
</dbReference>
<evidence type="ECO:0000256" key="3">
    <source>
        <dbReference type="ARBA" id="ARBA00005404"/>
    </source>
</evidence>
<evidence type="ECO:0000313" key="14">
    <source>
        <dbReference type="EMBL" id="ADM89720.1"/>
    </source>
</evidence>
<evidence type="ECO:0000256" key="4">
    <source>
        <dbReference type="ARBA" id="ARBA00022485"/>
    </source>
</evidence>
<evidence type="ECO:0000256" key="8">
    <source>
        <dbReference type="ARBA" id="ARBA00023004"/>
    </source>
</evidence>
<dbReference type="AlphaFoldDB" id="E0TIU3"/>
<dbReference type="GO" id="GO:0046872">
    <property type="term" value="F:metal ion binding"/>
    <property type="evidence" value="ECO:0007669"/>
    <property type="project" value="UniProtKB-KW"/>
</dbReference>
<evidence type="ECO:0000259" key="13">
    <source>
        <dbReference type="PROSITE" id="PS51839"/>
    </source>
</evidence>
<dbReference type="InterPro" id="IPR019574">
    <property type="entry name" value="NADH_UbQ_OxRdtase_Gsu_4Fe4S-bd"/>
</dbReference>
<dbReference type="Pfam" id="PF13510">
    <property type="entry name" value="Fer2_4"/>
    <property type="match status" value="1"/>
</dbReference>
<dbReference type="Gene3D" id="3.10.20.740">
    <property type="match status" value="1"/>
</dbReference>
<keyword evidence="9" id="KW-0411">Iron-sulfur</keyword>
<feature type="domain" description="4Fe-4S His(Cys)3-ligated-type" evidence="13">
    <location>
        <begin position="78"/>
        <end position="117"/>
    </location>
</feature>
<dbReference type="InterPro" id="IPR054351">
    <property type="entry name" value="NADH_UbQ_OxRdtase_ferredoxin"/>
</dbReference>
<dbReference type="SMART" id="SM00929">
    <property type="entry name" value="NADH-G_4Fe-4S_3"/>
    <property type="match status" value="1"/>
</dbReference>
<dbReference type="Pfam" id="PF22117">
    <property type="entry name" value="Fer4_Nqo3"/>
    <property type="match status" value="1"/>
</dbReference>
<protein>
    <submittedName>
        <fullName evidence="14">Putative NADH:ubiquinone oxidoreductase, chain G</fullName>
    </submittedName>
</protein>
<keyword evidence="6" id="KW-0479">Metal-binding</keyword>
<dbReference type="GO" id="GO:0051537">
    <property type="term" value="F:2 iron, 2 sulfur cluster binding"/>
    <property type="evidence" value="ECO:0007669"/>
    <property type="project" value="UniProtKB-KW"/>
</dbReference>
<dbReference type="GO" id="GO:0016020">
    <property type="term" value="C:membrane"/>
    <property type="evidence" value="ECO:0007669"/>
    <property type="project" value="UniProtKB-SubCell"/>
</dbReference>
<dbReference type="GO" id="GO:0016491">
    <property type="term" value="F:oxidoreductase activity"/>
    <property type="evidence" value="ECO:0007669"/>
    <property type="project" value="InterPro"/>
</dbReference>
<evidence type="ECO:0000256" key="9">
    <source>
        <dbReference type="ARBA" id="ARBA00023014"/>
    </source>
</evidence>
<accession>E0TIU3</accession>
<dbReference type="InterPro" id="IPR000283">
    <property type="entry name" value="NADH_UbQ_OxRdtase_75kDa_su_CS"/>
</dbReference>
<organism evidence="14 15">
    <name type="scientific">Zinderia insecticola (strain CARI)</name>
    <dbReference type="NCBI Taxonomy" id="871271"/>
    <lineage>
        <taxon>Bacteria</taxon>
        <taxon>Pseudomonadati</taxon>
        <taxon>Pseudomonadota</taxon>
        <taxon>Betaproteobacteria</taxon>
        <taxon>Burkholderiales</taxon>
        <taxon>Oxalobacteraceae</taxon>
        <taxon>Candidatus Zinderia</taxon>
    </lineage>
</organism>
<dbReference type="PANTHER" id="PTHR43105:SF13">
    <property type="entry name" value="NADH-UBIQUINONE OXIDOREDUCTASE 75 KDA SUBUNIT, MITOCHONDRIAL"/>
    <property type="match status" value="1"/>
</dbReference>
<dbReference type="Pfam" id="PF22151">
    <property type="entry name" value="Fer4_NDSU1"/>
    <property type="match status" value="1"/>
</dbReference>
<dbReference type="HOGENOM" id="CLU_000422_11_6_4"/>
<dbReference type="GO" id="GO:0042773">
    <property type="term" value="P:ATP synthesis coupled electron transport"/>
    <property type="evidence" value="ECO:0007669"/>
    <property type="project" value="InterPro"/>
</dbReference>
<evidence type="ECO:0000256" key="12">
    <source>
        <dbReference type="ARBA" id="ARBA00034078"/>
    </source>
</evidence>
<evidence type="ECO:0000256" key="1">
    <source>
        <dbReference type="ARBA" id="ARBA00001966"/>
    </source>
</evidence>
<evidence type="ECO:0000256" key="7">
    <source>
        <dbReference type="ARBA" id="ARBA00022967"/>
    </source>
</evidence>
<dbReference type="PROSITE" id="PS51839">
    <property type="entry name" value="4FE4S_HC3"/>
    <property type="match status" value="1"/>
</dbReference>
<dbReference type="GO" id="GO:0051539">
    <property type="term" value="F:4 iron, 4 sulfur cluster binding"/>
    <property type="evidence" value="ECO:0007669"/>
    <property type="project" value="UniProtKB-KW"/>
</dbReference>
<keyword evidence="4" id="KW-0004">4Fe-4S</keyword>
<dbReference type="STRING" id="871271.ZICARI_103"/>
<dbReference type="Gene3D" id="3.30.200.210">
    <property type="match status" value="1"/>
</dbReference>
<proteinExistence type="inferred from homology"/>
<keyword evidence="7" id="KW-1278">Translocase</keyword>
<comment type="subcellular location">
    <subcellularLocation>
        <location evidence="2">Membrane</location>
    </subcellularLocation>
</comment>
<sequence length="760" mass="91147">MIKIIINNKIIKYKKKITILKLMFKLNKYIPHFCYYDKLSISTNCRMCLVEIKNNNKLLPACSTYIEENMNIKTNSKKVKKARKNIMEFLLINHPLDCHICDQGGECDLQDNSYKYGNFYSRFFEKKRIFFSKNLSKFISIRNINRCIYCTRCIRFSNEFYENKNIGIIHKNYNSKIFYKKIKNNFTISGNLIDLCPVGALTSRVFKYKTRPWQLKNFETISHNDSFGSILIVQKKNKILRILPKNKKIKLNKNLITDKDRFSYDYLYYKNRILNPKIKINNIWKNITWIKAFKILEKIFKINKNKNLISIFITQQSTIEEIYLLNKIKNILNIKDVEFRIKAKNFVINNKFIPWLNISYKKLKKINCFFLIGTCLSEHSLILNIIKENENIKKINILNNYYNNYLKFNNKIITNSFFWIIKLKEILLSILFYLKKKIPNYLNNIKTNNMSNKIAFDLLFEKKKIILLNYSIFQNKNFKQINKISKIISNLTNSKIGYLTESSNSTGCYILNFFSKKKNIKKLFNYKKNIYIFLNIEPIDFFNKNFVLKYLKKSKYVISLTSFKSSMKFSNFVLPITFYFENSGTFINNEGKIQKFKNCIKSFASSLKTWKFLLILINILKKNNNLKYRNIKSIFKSIKKKINFHKLLNKKYKINIKNIKKIKNNKNIKENKIEKIYNIPIFLENIILRNSNIILKIKKYFYKKIYVSKKLFKKFKIYNKKFIFIKKNKKIKIKIKNNISKNTIITNTNINISDLKFKKK</sequence>
<dbReference type="KEGG" id="zin:ZICARI_103"/>
<evidence type="ECO:0000256" key="2">
    <source>
        <dbReference type="ARBA" id="ARBA00004370"/>
    </source>
</evidence>
<keyword evidence="10" id="KW-0520">NAD</keyword>
<dbReference type="Pfam" id="PF10588">
    <property type="entry name" value="NADH-G_4Fe-4S_3"/>
    <property type="match status" value="1"/>
</dbReference>
<dbReference type="SUPFAM" id="SSF53706">
    <property type="entry name" value="Formate dehydrogenase/DMSO reductase, domains 1-3"/>
    <property type="match status" value="1"/>
</dbReference>
<dbReference type="Pfam" id="PF00384">
    <property type="entry name" value="Molybdopterin"/>
    <property type="match status" value="1"/>
</dbReference>
<comment type="cofactor">
    <cofactor evidence="1">
        <name>[4Fe-4S] cluster</name>
        <dbReference type="ChEBI" id="CHEBI:49883"/>
    </cofactor>
</comment>
<dbReference type="EMBL" id="CP002161">
    <property type="protein sequence ID" value="ADM89720.1"/>
    <property type="molecule type" value="Genomic_DNA"/>
</dbReference>
<dbReference type="GO" id="GO:0008137">
    <property type="term" value="F:NADH dehydrogenase (ubiquinone) activity"/>
    <property type="evidence" value="ECO:0007669"/>
    <property type="project" value="InterPro"/>
</dbReference>
<dbReference type="InterPro" id="IPR006656">
    <property type="entry name" value="Mopterin_OxRdtase"/>
</dbReference>
<dbReference type="PROSITE" id="PS00643">
    <property type="entry name" value="COMPLEX1_75K_3"/>
    <property type="match status" value="1"/>
</dbReference>
<dbReference type="Gene3D" id="3.40.50.740">
    <property type="match status" value="1"/>
</dbReference>
<gene>
    <name evidence="14" type="primary">nuoG</name>
    <name evidence="14" type="ordered locus">ZICARI_103</name>
</gene>
<name>E0TIU3_ZINIC</name>
<keyword evidence="14" id="KW-0830">Ubiquinone</keyword>
<comment type="similarity">
    <text evidence="3">Belongs to the complex I 75 kDa subunit family.</text>
</comment>
<comment type="cofactor">
    <cofactor evidence="12">
        <name>[2Fe-2S] cluster</name>
        <dbReference type="ChEBI" id="CHEBI:190135"/>
    </cofactor>
</comment>
<dbReference type="InterPro" id="IPR006963">
    <property type="entry name" value="Mopterin_OxRdtase_4Fe-4S_dom"/>
</dbReference>
<keyword evidence="8" id="KW-0408">Iron</keyword>
<evidence type="ECO:0000256" key="5">
    <source>
        <dbReference type="ARBA" id="ARBA00022714"/>
    </source>
</evidence>
<evidence type="ECO:0000256" key="6">
    <source>
        <dbReference type="ARBA" id="ARBA00022723"/>
    </source>
</evidence>
<dbReference type="SUPFAM" id="SSF54862">
    <property type="entry name" value="4Fe-4S ferredoxins"/>
    <property type="match status" value="1"/>
</dbReference>
<keyword evidence="15" id="KW-1185">Reference proteome</keyword>
<keyword evidence="5" id="KW-0001">2Fe-2S</keyword>